<dbReference type="EMBL" id="JAUTDP010000019">
    <property type="protein sequence ID" value="KAK3386364.1"/>
    <property type="molecule type" value="Genomic_DNA"/>
</dbReference>
<name>A0AAE0U0S3_SORBR</name>
<keyword evidence="3" id="KW-1185">Reference proteome</keyword>
<dbReference type="Proteomes" id="UP001281003">
    <property type="component" value="Unassembled WGS sequence"/>
</dbReference>
<accession>A0AAE0U0S3</accession>
<sequence length="101" mass="11608">MSSTYPLSMFWLVYLLCFELIYGRSHLRNHWTDTSPHHPTHHGSSPIYRFKACGICGVVLMEAEKNVQMYVYHYTFLASASPAYNCRPLLTYLGDQSSKGI</sequence>
<evidence type="ECO:0000313" key="2">
    <source>
        <dbReference type="EMBL" id="KAK3386364.1"/>
    </source>
</evidence>
<protein>
    <recommendedName>
        <fullName evidence="4">Secreted protein</fullName>
    </recommendedName>
</protein>
<evidence type="ECO:0008006" key="4">
    <source>
        <dbReference type="Google" id="ProtNLM"/>
    </source>
</evidence>
<feature type="signal peptide" evidence="1">
    <location>
        <begin position="1"/>
        <end position="23"/>
    </location>
</feature>
<reference evidence="2" key="1">
    <citation type="journal article" date="2023" name="Mol. Phylogenet. Evol.">
        <title>Genome-scale phylogeny and comparative genomics of the fungal order Sordariales.</title>
        <authorList>
            <person name="Hensen N."/>
            <person name="Bonometti L."/>
            <person name="Westerberg I."/>
            <person name="Brannstrom I.O."/>
            <person name="Guillou S."/>
            <person name="Cros-Aarteil S."/>
            <person name="Calhoun S."/>
            <person name="Haridas S."/>
            <person name="Kuo A."/>
            <person name="Mondo S."/>
            <person name="Pangilinan J."/>
            <person name="Riley R."/>
            <person name="LaButti K."/>
            <person name="Andreopoulos B."/>
            <person name="Lipzen A."/>
            <person name="Chen C."/>
            <person name="Yan M."/>
            <person name="Daum C."/>
            <person name="Ng V."/>
            <person name="Clum A."/>
            <person name="Steindorff A."/>
            <person name="Ohm R.A."/>
            <person name="Martin F."/>
            <person name="Silar P."/>
            <person name="Natvig D.O."/>
            <person name="Lalanne C."/>
            <person name="Gautier V."/>
            <person name="Ament-Velasquez S.L."/>
            <person name="Kruys A."/>
            <person name="Hutchinson M.I."/>
            <person name="Powell A.J."/>
            <person name="Barry K."/>
            <person name="Miller A.N."/>
            <person name="Grigoriev I.V."/>
            <person name="Debuchy R."/>
            <person name="Gladieux P."/>
            <person name="Hiltunen Thoren M."/>
            <person name="Johannesson H."/>
        </authorList>
    </citation>
    <scope>NUCLEOTIDE SEQUENCE</scope>
    <source>
        <strain evidence="2">FGSC 1904</strain>
    </source>
</reference>
<comment type="caution">
    <text evidence="2">The sequence shown here is derived from an EMBL/GenBank/DDBJ whole genome shotgun (WGS) entry which is preliminary data.</text>
</comment>
<feature type="chain" id="PRO_5042188869" description="Secreted protein" evidence="1">
    <location>
        <begin position="24"/>
        <end position="101"/>
    </location>
</feature>
<dbReference type="AlphaFoldDB" id="A0AAE0U0S3"/>
<organism evidence="2 3">
    <name type="scientific">Sordaria brevicollis</name>
    <dbReference type="NCBI Taxonomy" id="83679"/>
    <lineage>
        <taxon>Eukaryota</taxon>
        <taxon>Fungi</taxon>
        <taxon>Dikarya</taxon>
        <taxon>Ascomycota</taxon>
        <taxon>Pezizomycotina</taxon>
        <taxon>Sordariomycetes</taxon>
        <taxon>Sordariomycetidae</taxon>
        <taxon>Sordariales</taxon>
        <taxon>Sordariaceae</taxon>
        <taxon>Sordaria</taxon>
    </lineage>
</organism>
<evidence type="ECO:0000256" key="1">
    <source>
        <dbReference type="SAM" id="SignalP"/>
    </source>
</evidence>
<keyword evidence="1" id="KW-0732">Signal</keyword>
<gene>
    <name evidence="2" type="ORF">B0T20DRAFT_427372</name>
</gene>
<reference evidence="2" key="2">
    <citation type="submission" date="2023-07" db="EMBL/GenBank/DDBJ databases">
        <authorList>
            <consortium name="Lawrence Berkeley National Laboratory"/>
            <person name="Haridas S."/>
            <person name="Hensen N."/>
            <person name="Bonometti L."/>
            <person name="Westerberg I."/>
            <person name="Brannstrom I.O."/>
            <person name="Guillou S."/>
            <person name="Cros-Aarteil S."/>
            <person name="Calhoun S."/>
            <person name="Kuo A."/>
            <person name="Mondo S."/>
            <person name="Pangilinan J."/>
            <person name="Riley R."/>
            <person name="LaButti K."/>
            <person name="Andreopoulos B."/>
            <person name="Lipzen A."/>
            <person name="Chen C."/>
            <person name="Yanf M."/>
            <person name="Daum C."/>
            <person name="Ng V."/>
            <person name="Clum A."/>
            <person name="Steindorff A."/>
            <person name="Ohm R."/>
            <person name="Martin F."/>
            <person name="Silar P."/>
            <person name="Natvig D."/>
            <person name="Lalanne C."/>
            <person name="Gautier V."/>
            <person name="Ament-velasquez S.L."/>
            <person name="Kruys A."/>
            <person name="Hutchinson M.I."/>
            <person name="Powell A.J."/>
            <person name="Barry K."/>
            <person name="Miller A.N."/>
            <person name="Grigoriev I.V."/>
            <person name="Debuchy R."/>
            <person name="Gladieux P."/>
            <person name="Thoren M.H."/>
            <person name="Johannesson H."/>
        </authorList>
    </citation>
    <scope>NUCLEOTIDE SEQUENCE</scope>
    <source>
        <strain evidence="2">FGSC 1904</strain>
    </source>
</reference>
<proteinExistence type="predicted"/>
<evidence type="ECO:0000313" key="3">
    <source>
        <dbReference type="Proteomes" id="UP001281003"/>
    </source>
</evidence>